<comment type="caution">
    <text evidence="5">The sequence shown here is derived from an EMBL/GenBank/DDBJ whole genome shotgun (WGS) entry which is preliminary data.</text>
</comment>
<keyword evidence="1" id="KW-1133">Transmembrane helix</keyword>
<dbReference type="Pfam" id="PF20990">
    <property type="entry name" value="DUF2207_C"/>
    <property type="match status" value="1"/>
</dbReference>
<evidence type="ECO:0000256" key="2">
    <source>
        <dbReference type="SAM" id="SignalP"/>
    </source>
</evidence>
<name>A0A511WYN9_9BACI</name>
<organism evidence="5 6">
    <name type="scientific">Halolactibacillus alkaliphilus</name>
    <dbReference type="NCBI Taxonomy" id="442899"/>
    <lineage>
        <taxon>Bacteria</taxon>
        <taxon>Bacillati</taxon>
        <taxon>Bacillota</taxon>
        <taxon>Bacilli</taxon>
        <taxon>Bacillales</taxon>
        <taxon>Bacillaceae</taxon>
        <taxon>Halolactibacillus</taxon>
    </lineage>
</organism>
<gene>
    <name evidence="5" type="ORF">HAL01_01320</name>
</gene>
<sequence length="565" mass="62955">MKMKKLLLSVVILFSMFVSADQTLWANSMSKMALHVELHQDGSGTITQTRQMYLDEGTEMYIILNNINGMVLSNYSVTDFGEPLAFQDGWDINWSREEKAGKYGIIETADGYELTWGIGEYGPHEYVVTYTLSDLVRQLDDGQSMFMNFFDGEGSINPDEVTMTVSGPVPFTLENTRIWGFGFNGEVNLEAGKLVGESNEPIQDNGHITLLMQFQEPLFSDLKTTPKTLEAQLDEALSGSSYTNAPMTVSEKVLIAALVLAGILLLGGIIFVVTVRARAIKRAQPLITGKAREALNEEQYYREIPYTKGPMRDVHYLLETVGVGSFENYFSAYVLKWVKEGHIKHTTETKGLVFKKDRDQFVLNTFKLDKSIDKLERRFFNIIVEAAGADGVLDENEIKAWSKKNHKTLEKLKSDLNKDSKDHLHKQGYLYYEQVPFLGMHATITKASTDGELLFDHLVQFKNYLKDFSLLDERRITEVSLWEDLIIWASLYGIAEEVAKQLADFYPQFVQQSEVRISDIYIASVFSRSMSAGYSSGVSAASGGGGSTSFGGGGGSFGGGGSGAR</sequence>
<evidence type="ECO:0000256" key="1">
    <source>
        <dbReference type="SAM" id="Phobius"/>
    </source>
</evidence>
<dbReference type="InterPro" id="IPR048389">
    <property type="entry name" value="YciQ-like_C"/>
</dbReference>
<evidence type="ECO:0000313" key="5">
    <source>
        <dbReference type="EMBL" id="GEN55668.1"/>
    </source>
</evidence>
<feature type="domain" description="DUF2207" evidence="3">
    <location>
        <begin position="29"/>
        <end position="182"/>
    </location>
</feature>
<evidence type="ECO:0000313" key="6">
    <source>
        <dbReference type="Proteomes" id="UP000321400"/>
    </source>
</evidence>
<evidence type="ECO:0000259" key="3">
    <source>
        <dbReference type="Pfam" id="PF09972"/>
    </source>
</evidence>
<dbReference type="AlphaFoldDB" id="A0A511WYN9"/>
<feature type="domain" description="Predicted membrane protein YciQ-like C-terminal" evidence="4">
    <location>
        <begin position="441"/>
        <end position="502"/>
    </location>
</feature>
<proteinExistence type="predicted"/>
<feature type="transmembrane region" description="Helical" evidence="1">
    <location>
        <begin position="253"/>
        <end position="275"/>
    </location>
</feature>
<evidence type="ECO:0008006" key="7">
    <source>
        <dbReference type="Google" id="ProtNLM"/>
    </source>
</evidence>
<reference evidence="5 6" key="1">
    <citation type="submission" date="2019-07" db="EMBL/GenBank/DDBJ databases">
        <title>Whole genome shotgun sequence of Halolactibacillus alkaliphilus NBRC 103919.</title>
        <authorList>
            <person name="Hosoyama A."/>
            <person name="Uohara A."/>
            <person name="Ohji S."/>
            <person name="Ichikawa N."/>
        </authorList>
    </citation>
    <scope>NUCLEOTIDE SEQUENCE [LARGE SCALE GENOMIC DNA]</scope>
    <source>
        <strain evidence="5 6">NBRC 103919</strain>
    </source>
</reference>
<accession>A0A511WYN9</accession>
<dbReference type="InterPro" id="IPR018702">
    <property type="entry name" value="DUF2207"/>
</dbReference>
<dbReference type="STRING" id="442899.SAMN05720591_101225"/>
<feature type="chain" id="PRO_5038422930" description="DUF2207 domain-containing protein" evidence="2">
    <location>
        <begin position="21"/>
        <end position="565"/>
    </location>
</feature>
<evidence type="ECO:0000259" key="4">
    <source>
        <dbReference type="Pfam" id="PF20990"/>
    </source>
</evidence>
<keyword evidence="1" id="KW-0812">Transmembrane</keyword>
<feature type="signal peptide" evidence="2">
    <location>
        <begin position="1"/>
        <end position="20"/>
    </location>
</feature>
<keyword evidence="2" id="KW-0732">Signal</keyword>
<keyword evidence="6" id="KW-1185">Reference proteome</keyword>
<protein>
    <recommendedName>
        <fullName evidence="7">DUF2207 domain-containing protein</fullName>
    </recommendedName>
</protein>
<dbReference type="OrthoDB" id="46834at2"/>
<dbReference type="Pfam" id="PF09972">
    <property type="entry name" value="DUF2207"/>
    <property type="match status" value="1"/>
</dbReference>
<dbReference type="Proteomes" id="UP000321400">
    <property type="component" value="Unassembled WGS sequence"/>
</dbReference>
<keyword evidence="1" id="KW-0472">Membrane</keyword>
<dbReference type="EMBL" id="BJYE01000001">
    <property type="protein sequence ID" value="GEN55668.1"/>
    <property type="molecule type" value="Genomic_DNA"/>
</dbReference>